<reference evidence="2" key="4">
    <citation type="submission" date="2024-05" db="EMBL/GenBank/DDBJ databases">
        <authorList>
            <person name="Sun Q."/>
            <person name="Zhou Y."/>
        </authorList>
    </citation>
    <scope>NUCLEOTIDE SEQUENCE</scope>
    <source>
        <strain evidence="2">CGMCC 1.15644</strain>
    </source>
</reference>
<dbReference type="OrthoDB" id="1064575at2"/>
<dbReference type="GO" id="GO:0016740">
    <property type="term" value="F:transferase activity"/>
    <property type="evidence" value="ECO:0007669"/>
    <property type="project" value="UniProtKB-KW"/>
</dbReference>
<reference evidence="3 4" key="3">
    <citation type="submission" date="2019-03" db="EMBL/GenBank/DDBJ databases">
        <title>Genomic Encyclopedia of Type Strains, Phase IV (KMG-IV): sequencing the most valuable type-strain genomes for metagenomic binning, comparative biology and taxonomic classification.</title>
        <authorList>
            <person name="Goeker M."/>
        </authorList>
    </citation>
    <scope>NUCLEOTIDE SEQUENCE [LARGE SCALE GENOMIC DNA]</scope>
    <source>
        <strain evidence="3 4">DSM 103236</strain>
    </source>
</reference>
<comment type="caution">
    <text evidence="3">The sequence shown here is derived from an EMBL/GenBank/DDBJ whole genome shotgun (WGS) entry which is preliminary data.</text>
</comment>
<dbReference type="Proteomes" id="UP000622648">
    <property type="component" value="Unassembled WGS sequence"/>
</dbReference>
<dbReference type="EMBL" id="BMJO01000004">
    <property type="protein sequence ID" value="GGE59797.1"/>
    <property type="molecule type" value="Genomic_DNA"/>
</dbReference>
<reference evidence="2" key="1">
    <citation type="journal article" date="2014" name="Int. J. Syst. Evol. Microbiol.">
        <title>Complete genome of a new Firmicutes species belonging to the dominant human colonic microbiota ('Ruminococcus bicirculans') reveals two chromosomes and a selective capacity to utilize plant glucans.</title>
        <authorList>
            <consortium name="NISC Comparative Sequencing Program"/>
            <person name="Wegmann U."/>
            <person name="Louis P."/>
            <person name="Goesmann A."/>
            <person name="Henrissat B."/>
            <person name="Duncan S.H."/>
            <person name="Flint H.J."/>
        </authorList>
    </citation>
    <scope>NUCLEOTIDE SEQUENCE</scope>
    <source>
        <strain evidence="2">CGMCC 1.15644</strain>
    </source>
</reference>
<protein>
    <submittedName>
        <fullName evidence="3">Glycosyl transferase family 1</fullName>
    </submittedName>
</protein>
<evidence type="ECO:0000313" key="5">
    <source>
        <dbReference type="Proteomes" id="UP000622648"/>
    </source>
</evidence>
<sequence>MGIKLRLLQSNDEEYFLDCIDELYRTIEQAPSNFDTARIMVKHSRFKSFLVRKLTLYPSLFKIRLKFGDQAAVNFVSMISGDFRLLIPYAFTTKLNFVYMYDVWPRFHRWIFPLLDFFNVRYVFFSSKQVLENFNQKYPKVRCKALWLPEALSVQDYHFNAFSDKDIDVLEFGRMYDAYHDQIVGPLALKGKHHVYRKPEMKLLFPDKPSFSAALAAAKIVICVPSNITHPNRAEYISSMTLRYLQAMAAKCLIVGVLPSDMEELFGYSPIVEIEMDRAGDQIIDILARYEDYHDLIERNYHHVIRHHQWENRWQVIQEKIQEAL</sequence>
<evidence type="ECO:0000313" key="4">
    <source>
        <dbReference type="Proteomes" id="UP000295684"/>
    </source>
</evidence>
<proteinExistence type="predicted"/>
<reference evidence="5" key="2">
    <citation type="journal article" date="2019" name="Int. J. Syst. Evol. Microbiol.">
        <title>The Global Catalogue of Microorganisms (GCM) 10K type strain sequencing project: providing services to taxonomists for standard genome sequencing and annotation.</title>
        <authorList>
            <consortium name="The Broad Institute Genomics Platform"/>
            <consortium name="The Broad Institute Genome Sequencing Center for Infectious Disease"/>
            <person name="Wu L."/>
            <person name="Ma J."/>
        </authorList>
    </citation>
    <scope>NUCLEOTIDE SEQUENCE [LARGE SCALE GENOMIC DNA]</scope>
    <source>
        <strain evidence="5">CGMCC 1.15644</strain>
    </source>
</reference>
<name>A0A4R2HGE8_9SPHI</name>
<evidence type="ECO:0000313" key="3">
    <source>
        <dbReference type="EMBL" id="TCO27207.1"/>
    </source>
</evidence>
<keyword evidence="5" id="KW-1185">Reference proteome</keyword>
<organism evidence="3 4">
    <name type="scientific">Pedobacter psychrotolerans</name>
    <dbReference type="NCBI Taxonomy" id="1843235"/>
    <lineage>
        <taxon>Bacteria</taxon>
        <taxon>Pseudomonadati</taxon>
        <taxon>Bacteroidota</taxon>
        <taxon>Sphingobacteriia</taxon>
        <taxon>Sphingobacteriales</taxon>
        <taxon>Sphingobacteriaceae</taxon>
        <taxon>Pedobacter</taxon>
    </lineage>
</organism>
<accession>A0A4R2HGE8</accession>
<dbReference type="Pfam" id="PF13524">
    <property type="entry name" value="Glyco_trans_1_2"/>
    <property type="match status" value="1"/>
</dbReference>
<dbReference type="RefSeq" id="WP_132531867.1">
    <property type="nucleotide sequence ID" value="NZ_BMJO01000004.1"/>
</dbReference>
<feature type="domain" description="Spore protein YkvP/CgeB glycosyl transferase-like" evidence="1">
    <location>
        <begin position="211"/>
        <end position="317"/>
    </location>
</feature>
<evidence type="ECO:0000313" key="2">
    <source>
        <dbReference type="EMBL" id="GGE59797.1"/>
    </source>
</evidence>
<evidence type="ECO:0000259" key="1">
    <source>
        <dbReference type="Pfam" id="PF13524"/>
    </source>
</evidence>
<dbReference type="AlphaFoldDB" id="A0A4R2HGE8"/>
<dbReference type="EMBL" id="SLWO01000003">
    <property type="protein sequence ID" value="TCO27207.1"/>
    <property type="molecule type" value="Genomic_DNA"/>
</dbReference>
<keyword evidence="3" id="KW-0808">Transferase</keyword>
<dbReference type="InterPro" id="IPR055259">
    <property type="entry name" value="YkvP/CgeB_Glyco_trans-like"/>
</dbReference>
<dbReference type="Proteomes" id="UP000295684">
    <property type="component" value="Unassembled WGS sequence"/>
</dbReference>
<gene>
    <name evidence="3" type="ORF">EV200_103541</name>
    <name evidence="2" type="ORF">GCM10011413_27780</name>
</gene>